<gene>
    <name evidence="9" type="ORF">OGATHE_006057</name>
</gene>
<keyword evidence="7" id="KW-0106">Calcium</keyword>
<evidence type="ECO:0000256" key="6">
    <source>
        <dbReference type="ARBA" id="ARBA00023136"/>
    </source>
</evidence>
<dbReference type="GO" id="GO:0046513">
    <property type="term" value="P:ceramide biosynthetic process"/>
    <property type="evidence" value="ECO:0007669"/>
    <property type="project" value="TreeGrafter"/>
</dbReference>
<keyword evidence="8" id="KW-0862">Zinc</keyword>
<accession>A0A1B7SJM7</accession>
<dbReference type="AlphaFoldDB" id="A0A1B7SJM7"/>
<name>A0A1B7SJM7_9ASCO</name>
<dbReference type="OrthoDB" id="187171at2759"/>
<feature type="binding site" evidence="8">
    <location>
        <position position="88"/>
    </location>
    <ligand>
        <name>Zn(2+)</name>
        <dbReference type="ChEBI" id="CHEBI:29105"/>
        <note>catalytic</note>
    </ligand>
</feature>
<dbReference type="PANTHER" id="PTHR46187">
    <property type="entry name" value="ALKALINE CERAMIDASE 3"/>
    <property type="match status" value="1"/>
</dbReference>
<reference evidence="9" key="1">
    <citation type="journal article" date="2021" name="Open Biol.">
        <title>Shared evolutionary footprints suggest mitochondrial oxidative damage underlies multiple complex I losses in fungi.</title>
        <authorList>
            <person name="Schikora-Tamarit M.A."/>
            <person name="Marcet-Houben M."/>
            <person name="Nosek J."/>
            <person name="Gabaldon T."/>
        </authorList>
    </citation>
    <scope>NUCLEOTIDE SEQUENCE</scope>
    <source>
        <strain evidence="9">NCAIM Y.01608</strain>
    </source>
</reference>
<feature type="binding site" evidence="7">
    <location>
        <position position="27"/>
    </location>
    <ligand>
        <name>Ca(2+)</name>
        <dbReference type="ChEBI" id="CHEBI:29108"/>
    </ligand>
</feature>
<keyword evidence="10" id="KW-1185">Reference proteome</keyword>
<feature type="binding site" evidence="8">
    <location>
        <position position="231"/>
    </location>
    <ligand>
        <name>Zn(2+)</name>
        <dbReference type="ChEBI" id="CHEBI:29105"/>
        <note>catalytic</note>
    </ligand>
</feature>
<reference evidence="9" key="2">
    <citation type="submission" date="2021-01" db="EMBL/GenBank/DDBJ databases">
        <authorList>
            <person name="Schikora-Tamarit M.A."/>
        </authorList>
    </citation>
    <scope>NUCLEOTIDE SEQUENCE</scope>
    <source>
        <strain evidence="9">NCAIM Y.01608</strain>
    </source>
</reference>
<evidence type="ECO:0000256" key="5">
    <source>
        <dbReference type="ARBA" id="ARBA00022989"/>
    </source>
</evidence>
<dbReference type="GO" id="GO:0046872">
    <property type="term" value="F:metal ion binding"/>
    <property type="evidence" value="ECO:0007669"/>
    <property type="project" value="UniProtKB-KW"/>
</dbReference>
<dbReference type="GO" id="GO:0046514">
    <property type="term" value="P:ceramide catabolic process"/>
    <property type="evidence" value="ECO:0007669"/>
    <property type="project" value="TreeGrafter"/>
</dbReference>
<keyword evidence="5" id="KW-1133">Transmembrane helix</keyword>
<comment type="similarity">
    <text evidence="2">Belongs to the alkaline ceramidase family.</text>
</comment>
<comment type="subcellular location">
    <subcellularLocation>
        <location evidence="1">Membrane</location>
        <topology evidence="1">Multi-pass membrane protein</topology>
    </subcellularLocation>
</comment>
<feature type="binding site" evidence="7">
    <location>
        <position position="40"/>
    </location>
    <ligand>
        <name>Ca(2+)</name>
        <dbReference type="ChEBI" id="CHEBI:29108"/>
    </ligand>
</feature>
<evidence type="ECO:0000256" key="4">
    <source>
        <dbReference type="ARBA" id="ARBA00022801"/>
    </source>
</evidence>
<feature type="binding site" evidence="7">
    <location>
        <position position="26"/>
    </location>
    <ligand>
        <name>Ca(2+)</name>
        <dbReference type="ChEBI" id="CHEBI:29108"/>
    </ligand>
</feature>
<evidence type="ECO:0000256" key="7">
    <source>
        <dbReference type="PIRSR" id="PIRSR608901-1"/>
    </source>
</evidence>
<evidence type="ECO:0000256" key="3">
    <source>
        <dbReference type="ARBA" id="ARBA00022692"/>
    </source>
</evidence>
<keyword evidence="3" id="KW-0812">Transmembrane</keyword>
<evidence type="ECO:0000313" key="10">
    <source>
        <dbReference type="Proteomes" id="UP000788993"/>
    </source>
</evidence>
<dbReference type="Proteomes" id="UP000788993">
    <property type="component" value="Unassembled WGS sequence"/>
</dbReference>
<dbReference type="EMBL" id="JAEUBD010001540">
    <property type="protein sequence ID" value="KAH3659174.1"/>
    <property type="molecule type" value="Genomic_DNA"/>
</dbReference>
<keyword evidence="4" id="KW-0378">Hydrolase</keyword>
<comment type="caution">
    <text evidence="9">The sequence shown here is derived from an EMBL/GenBank/DDBJ whole genome shotgun (WGS) entry which is preliminary data.</text>
</comment>
<proteinExistence type="inferred from homology"/>
<comment type="cofactor">
    <cofactor evidence="8">
        <name>Zn(2+)</name>
        <dbReference type="ChEBI" id="CHEBI:29105"/>
    </cofactor>
</comment>
<evidence type="ECO:0000256" key="1">
    <source>
        <dbReference type="ARBA" id="ARBA00004141"/>
    </source>
</evidence>
<evidence type="ECO:0000313" key="9">
    <source>
        <dbReference type="EMBL" id="KAH3659174.1"/>
    </source>
</evidence>
<feature type="binding site" evidence="7">
    <location>
        <position position="29"/>
    </location>
    <ligand>
        <name>Ca(2+)</name>
        <dbReference type="ChEBI" id="CHEBI:29108"/>
    </ligand>
</feature>
<evidence type="ECO:0000256" key="2">
    <source>
        <dbReference type="ARBA" id="ARBA00009780"/>
    </source>
</evidence>
<sequence length="282" mass="33176">MVYFDYPAKLPESYVGFWGPVTATIDWCEENYIFTPYIAEVVNSFTNFIFVALAMGHLWSTYKNNFGSLYVFISIGFASVGIGSFLFHMTLRYEYQLMDELPMVYVTALPFGYIFSWNQPRPVQYAWRVGTFAATALFTYIYIYVQRDPAFHQVFYAILNFGVIYKTIRTIQLKVTDPNARKTMYKMLVLAVSLFVFGFFIWNLDFLLCPNLIDWRRNILGIPLGVLTEGHGWWHIFTGLGVYYFIIYNQLLHTWMTDQQDKYKLVWHGIFAEVQLQKPKNE</sequence>
<keyword evidence="7" id="KW-0479">Metal-binding</keyword>
<dbReference type="PANTHER" id="PTHR46187:SF3">
    <property type="entry name" value="ALKALINE CERAMIDASE 3"/>
    <property type="match status" value="1"/>
</dbReference>
<protein>
    <submittedName>
        <fullName evidence="9">Uncharacterized protein</fullName>
    </submittedName>
</protein>
<dbReference type="GO" id="GO:0005789">
    <property type="term" value="C:endoplasmic reticulum membrane"/>
    <property type="evidence" value="ECO:0007669"/>
    <property type="project" value="TreeGrafter"/>
</dbReference>
<dbReference type="Pfam" id="PF05875">
    <property type="entry name" value="Ceramidase"/>
    <property type="match status" value="1"/>
</dbReference>
<feature type="binding site" evidence="7">
    <location>
        <position position="31"/>
    </location>
    <ligand>
        <name>Ca(2+)</name>
        <dbReference type="ChEBI" id="CHEBI:29108"/>
    </ligand>
</feature>
<dbReference type="InterPro" id="IPR008901">
    <property type="entry name" value="ACER"/>
</dbReference>
<feature type="binding site" evidence="8">
    <location>
        <position position="235"/>
    </location>
    <ligand>
        <name>Zn(2+)</name>
        <dbReference type="ChEBI" id="CHEBI:29105"/>
        <note>catalytic</note>
    </ligand>
</feature>
<keyword evidence="6" id="KW-0472">Membrane</keyword>
<organism evidence="9 10">
    <name type="scientific">Ogataea polymorpha</name>
    <dbReference type="NCBI Taxonomy" id="460523"/>
    <lineage>
        <taxon>Eukaryota</taxon>
        <taxon>Fungi</taxon>
        <taxon>Dikarya</taxon>
        <taxon>Ascomycota</taxon>
        <taxon>Saccharomycotina</taxon>
        <taxon>Pichiomycetes</taxon>
        <taxon>Pichiales</taxon>
        <taxon>Pichiaceae</taxon>
        <taxon>Ogataea</taxon>
    </lineage>
</organism>
<dbReference type="GO" id="GO:0016811">
    <property type="term" value="F:hydrolase activity, acting on carbon-nitrogen (but not peptide) bonds, in linear amides"/>
    <property type="evidence" value="ECO:0007669"/>
    <property type="project" value="InterPro"/>
</dbReference>
<evidence type="ECO:0000256" key="8">
    <source>
        <dbReference type="PIRSR" id="PIRSR608901-2"/>
    </source>
</evidence>
<dbReference type="RefSeq" id="XP_018211617.1">
    <property type="nucleotide sequence ID" value="XM_018358094.1"/>
</dbReference>